<feature type="compositionally biased region" description="Polar residues" evidence="1">
    <location>
        <begin position="1"/>
        <end position="16"/>
    </location>
</feature>
<keyword evidence="2" id="KW-0812">Transmembrane</keyword>
<reference evidence="3" key="1">
    <citation type="journal article" date="2013" name="Genetics">
        <title>The draft genome and transcriptome of Panagrellus redivivus are shaped by the harsh demands of a free-living lifestyle.</title>
        <authorList>
            <person name="Srinivasan J."/>
            <person name="Dillman A.R."/>
            <person name="Macchietto M.G."/>
            <person name="Heikkinen L."/>
            <person name="Lakso M."/>
            <person name="Fracchia K.M."/>
            <person name="Antoshechkin I."/>
            <person name="Mortazavi A."/>
            <person name="Wong G."/>
            <person name="Sternberg P.W."/>
        </authorList>
    </citation>
    <scope>NUCLEOTIDE SEQUENCE [LARGE SCALE GENOMIC DNA]</scope>
    <source>
        <strain evidence="3">MT8872</strain>
    </source>
</reference>
<sequence length="273" mass="30220">MSTTAAEYDTIPSQRSRAADYRQQYSLDSDVPPFPTEHQNIDGIESDPHGAYSDTDGATVISQPVFFRGGALSPVPVETNVVLHDFTQRPRTVPVNSLANGKSGSTNSSYTSEIEVNGKIMRFDTSPFRNEEGWIKLAEFALITIALLLSSMVVGVSGEQGFALLVCSFALLIAFAIFLAKVLTLNQLIDDTKWALFEFSICIGIGIAFFIACFMMIFLCAFHWAENNPEWQTMPAFAAVALSCCGLLFFADACIVYYHRRFRSWSPQKPTVF</sequence>
<feature type="transmembrane region" description="Helical" evidence="2">
    <location>
        <begin position="195"/>
        <end position="224"/>
    </location>
</feature>
<evidence type="ECO:0000313" key="3">
    <source>
        <dbReference type="Proteomes" id="UP000492821"/>
    </source>
</evidence>
<dbReference type="Proteomes" id="UP000492821">
    <property type="component" value="Unassembled WGS sequence"/>
</dbReference>
<keyword evidence="3" id="KW-1185">Reference proteome</keyword>
<accession>A0A7E5A109</accession>
<proteinExistence type="predicted"/>
<dbReference type="WBParaSite" id="Pan_g7229.t1">
    <property type="protein sequence ID" value="Pan_g7229.t1"/>
    <property type="gene ID" value="Pan_g7229"/>
</dbReference>
<dbReference type="AlphaFoldDB" id="A0A7E5A109"/>
<organism evidence="3 4">
    <name type="scientific">Panagrellus redivivus</name>
    <name type="common">Microworm</name>
    <dbReference type="NCBI Taxonomy" id="6233"/>
    <lineage>
        <taxon>Eukaryota</taxon>
        <taxon>Metazoa</taxon>
        <taxon>Ecdysozoa</taxon>
        <taxon>Nematoda</taxon>
        <taxon>Chromadorea</taxon>
        <taxon>Rhabditida</taxon>
        <taxon>Tylenchina</taxon>
        <taxon>Panagrolaimomorpha</taxon>
        <taxon>Panagrolaimoidea</taxon>
        <taxon>Panagrolaimidae</taxon>
        <taxon>Panagrellus</taxon>
    </lineage>
</organism>
<evidence type="ECO:0000256" key="1">
    <source>
        <dbReference type="SAM" id="MobiDB-lite"/>
    </source>
</evidence>
<feature type="region of interest" description="Disordered" evidence="1">
    <location>
        <begin position="1"/>
        <end position="22"/>
    </location>
</feature>
<evidence type="ECO:0000256" key="2">
    <source>
        <dbReference type="SAM" id="Phobius"/>
    </source>
</evidence>
<name>A0A7E5A109_PANRE</name>
<evidence type="ECO:0000313" key="4">
    <source>
        <dbReference type="WBParaSite" id="Pan_g7229.t1"/>
    </source>
</evidence>
<feature type="transmembrane region" description="Helical" evidence="2">
    <location>
        <begin position="236"/>
        <end position="258"/>
    </location>
</feature>
<keyword evidence="2" id="KW-1133">Transmembrane helix</keyword>
<reference evidence="4" key="2">
    <citation type="submission" date="2020-10" db="UniProtKB">
        <authorList>
            <consortium name="WormBaseParasite"/>
        </authorList>
    </citation>
    <scope>IDENTIFICATION</scope>
</reference>
<feature type="transmembrane region" description="Helical" evidence="2">
    <location>
        <begin position="137"/>
        <end position="156"/>
    </location>
</feature>
<protein>
    <submittedName>
        <fullName evidence="4">MARVEL domain-containing protein</fullName>
    </submittedName>
</protein>
<keyword evidence="2" id="KW-0472">Membrane</keyword>
<feature type="transmembrane region" description="Helical" evidence="2">
    <location>
        <begin position="162"/>
        <end position="183"/>
    </location>
</feature>